<evidence type="ECO:0000313" key="8">
    <source>
        <dbReference type="EMBL" id="CBZ50899.1"/>
    </source>
</evidence>
<dbReference type="SMART" id="SM00332">
    <property type="entry name" value="PP2Cc"/>
    <property type="match status" value="1"/>
</dbReference>
<proteinExistence type="inferred from homology"/>
<dbReference type="Proteomes" id="UP000007494">
    <property type="component" value="Chromosome IX"/>
</dbReference>
<name>F0VBB5_NEOCL</name>
<dbReference type="CDD" id="cd00143">
    <property type="entry name" value="PP2Cc"/>
    <property type="match status" value="1"/>
</dbReference>
<dbReference type="InterPro" id="IPR000222">
    <property type="entry name" value="PP2C_BS"/>
</dbReference>
<dbReference type="GO" id="GO:0004722">
    <property type="term" value="F:protein serine/threonine phosphatase activity"/>
    <property type="evidence" value="ECO:0007669"/>
    <property type="project" value="InterPro"/>
</dbReference>
<dbReference type="InterPro" id="IPR015655">
    <property type="entry name" value="PP2C"/>
</dbReference>
<reference evidence="10" key="3">
    <citation type="journal article" date="2012" name="PLoS Pathog.">
        <title>Comparative genomics of the apicomplexan parasites Toxoplasma gondii and Neospora caninum: Coccidia differing in host range and transmission strategy.</title>
        <authorList>
            <person name="Reid A.J."/>
            <person name="Vermont S.J."/>
            <person name="Cotton J.A."/>
            <person name="Harris D."/>
            <person name="Hill-Cawthorne G.A."/>
            <person name="Konen-Waisman S."/>
            <person name="Latham S.M."/>
            <person name="Mourier T."/>
            <person name="Norton R."/>
            <person name="Quail M.A."/>
            <person name="Sanders M."/>
            <person name="Shanmugam D."/>
            <person name="Sohal A."/>
            <person name="Wasmuth J.D."/>
            <person name="Brunk B."/>
            <person name="Grigg M.E."/>
            <person name="Howard J.C."/>
            <person name="Parkinson J."/>
            <person name="Roos D.S."/>
            <person name="Trees A.J."/>
            <person name="Berriman M."/>
            <person name="Pain A."/>
            <person name="Wastling J.M."/>
        </authorList>
    </citation>
    <scope>NUCLEOTIDE SEQUENCE [LARGE SCALE GENOMIC DNA]</scope>
    <source>
        <strain evidence="10">Liverpool</strain>
    </source>
</reference>
<dbReference type="InParanoid" id="F0VBB5"/>
<dbReference type="PANTHER" id="PTHR13832">
    <property type="entry name" value="PROTEIN PHOSPHATASE 2C"/>
    <property type="match status" value="1"/>
</dbReference>
<keyword evidence="3 5" id="KW-0378">Hydrolase</keyword>
<gene>
    <name evidence="9" type="ORF">BN1204_039740</name>
    <name evidence="8" type="ORF">NCLIV_039740</name>
</gene>
<evidence type="ECO:0000313" key="10">
    <source>
        <dbReference type="Proteomes" id="UP000007494"/>
    </source>
</evidence>
<dbReference type="GeneID" id="13439885"/>
<evidence type="ECO:0000256" key="1">
    <source>
        <dbReference type="ARBA" id="ARBA00004170"/>
    </source>
</evidence>
<protein>
    <submittedName>
        <fullName evidence="9">Probable protein phosphatase 2C 57</fullName>
    </submittedName>
</protein>
<sequence>MSFSPAVSAALGQAAPAAVPHMRQSDPPQETGCPHGPSGTPLPTICGIGWSDDQGVRPDMEDGMVVISGLGGLANAWLLGIYDGHGGRQTMKALLEKLHVNVLSHLRNKAASRWQHYLQRALCRIQDIQRGLDQFRLQEQRALVDFRVPMPSPQQLIGLLRLLRICQWLIQCQGPSQESSPKAENNSVSPGATPSNPHFLTICTDEDVHSALEEAFIQTDHEILRDQVIQSGATACVCLVRPVLRVDRVLDMDPEEISDADWALFSQAHHDTSAINANPPQKGSELVGVDATVAHLGDSRAVLAYMDGHAERLTHPSDHKATSDREVSRVESLGGWVFGERVNGMLAIGRAFGDWSLKLPADKLQQMSSPSSPSSGAFDRIRNIFGTSPTQTAEETAGRKQYVVSNEPDVRTVRLTAENPAQLTGGFRSPSSTSSSCPETATARQSAAGRVPAVLVLGCDGLFDVCSDQVVARLALEFLLKLAVAHPDMTTSEAAEATARMLIEEAIGVRESTDNVSVLVALLHPFGFAECGEALSPEGADSQAAQSTWLTPATATFASLAEGVARHVFTSKNPGGCPAEAIARGALEAAASPRNGRFSPGSANIDPFIPGNEYLASAVPPGVDSAGWAGRWLPRGLADTIQEASHRIASVIQH</sequence>
<comment type="similarity">
    <text evidence="5">Belongs to the PP2C family.</text>
</comment>
<evidence type="ECO:0000259" key="7">
    <source>
        <dbReference type="PROSITE" id="PS51746"/>
    </source>
</evidence>
<reference evidence="9" key="4">
    <citation type="journal article" date="2015" name="PLoS ONE">
        <title>Comprehensive Evaluation of Toxoplasma gondii VEG and Neospora caninum LIV Genomes with Tachyzoite Stage Transcriptome and Proteome Defines Novel Transcript Features.</title>
        <authorList>
            <person name="Ramaprasad A."/>
            <person name="Mourier T."/>
            <person name="Naeem R."/>
            <person name="Malas T.B."/>
            <person name="Moussa E."/>
            <person name="Panigrahi A."/>
            <person name="Vermont S.J."/>
            <person name="Otto T.D."/>
            <person name="Wastling J."/>
            <person name="Pain A."/>
        </authorList>
    </citation>
    <scope>NUCLEOTIDE SEQUENCE</scope>
    <source>
        <strain evidence="9">Liverpool</strain>
    </source>
</reference>
<dbReference type="VEuPathDB" id="ToxoDB:NCLIV_039740"/>
<reference evidence="8" key="1">
    <citation type="submission" date="2011-02" db="EMBL/GenBank/DDBJ databases">
        <authorList>
            <person name="Aslett M."/>
        </authorList>
    </citation>
    <scope>NUCLEOTIDE SEQUENCE</scope>
    <source>
        <strain evidence="8">Liverpool</strain>
    </source>
</reference>
<evidence type="ECO:0000256" key="5">
    <source>
        <dbReference type="RuleBase" id="RU003465"/>
    </source>
</evidence>
<keyword evidence="10" id="KW-1185">Reference proteome</keyword>
<dbReference type="InterPro" id="IPR001932">
    <property type="entry name" value="PPM-type_phosphatase-like_dom"/>
</dbReference>
<dbReference type="Gene3D" id="3.60.40.10">
    <property type="entry name" value="PPM-type phosphatase domain"/>
    <property type="match status" value="2"/>
</dbReference>
<evidence type="ECO:0000256" key="6">
    <source>
        <dbReference type="SAM" id="MobiDB-lite"/>
    </source>
</evidence>
<accession>F0VBB5</accession>
<dbReference type="GO" id="GO:0046872">
    <property type="term" value="F:metal ion binding"/>
    <property type="evidence" value="ECO:0007669"/>
    <property type="project" value="UniProtKB-KW"/>
</dbReference>
<dbReference type="RefSeq" id="XP_003880932.1">
    <property type="nucleotide sequence ID" value="XM_003880883.1"/>
</dbReference>
<feature type="region of interest" description="Disordered" evidence="6">
    <location>
        <begin position="418"/>
        <end position="441"/>
    </location>
</feature>
<dbReference type="EMBL" id="FR823385">
    <property type="protein sequence ID" value="CBZ50899.1"/>
    <property type="molecule type" value="Genomic_DNA"/>
</dbReference>
<evidence type="ECO:0000256" key="2">
    <source>
        <dbReference type="ARBA" id="ARBA00022723"/>
    </source>
</evidence>
<dbReference type="OMA" id="HFLTICT"/>
<keyword evidence="4 5" id="KW-0904">Protein phosphatase</keyword>
<reference evidence="8" key="2">
    <citation type="submission" date="2011-03" db="EMBL/GenBank/DDBJ databases">
        <title>Comparative genomics and transcriptomics of Neospora caninum and Toxoplasma gondii.</title>
        <authorList>
            <person name="Reid A.J."/>
            <person name="Sohal A."/>
            <person name="Harris D."/>
            <person name="Quail M."/>
            <person name="Sanders M."/>
            <person name="Berriman M."/>
            <person name="Wastling J.M."/>
            <person name="Pain A."/>
        </authorList>
    </citation>
    <scope>NUCLEOTIDE SEQUENCE</scope>
    <source>
        <strain evidence="8">Liverpool</strain>
    </source>
</reference>
<dbReference type="InterPro" id="IPR036457">
    <property type="entry name" value="PPM-type-like_dom_sf"/>
</dbReference>
<organism evidence="8 10">
    <name type="scientific">Neospora caninum (strain Liverpool)</name>
    <dbReference type="NCBI Taxonomy" id="572307"/>
    <lineage>
        <taxon>Eukaryota</taxon>
        <taxon>Sar</taxon>
        <taxon>Alveolata</taxon>
        <taxon>Apicomplexa</taxon>
        <taxon>Conoidasida</taxon>
        <taxon>Coccidia</taxon>
        <taxon>Eucoccidiorida</taxon>
        <taxon>Eimeriorina</taxon>
        <taxon>Sarcocystidae</taxon>
        <taxon>Neospora</taxon>
    </lineage>
</organism>
<keyword evidence="2" id="KW-0479">Metal-binding</keyword>
<dbReference type="GO" id="GO:0016020">
    <property type="term" value="C:membrane"/>
    <property type="evidence" value="ECO:0007669"/>
    <property type="project" value="UniProtKB-SubCell"/>
</dbReference>
<feature type="domain" description="PPM-type phosphatase" evidence="7">
    <location>
        <begin position="47"/>
        <end position="523"/>
    </location>
</feature>
<dbReference type="SUPFAM" id="SSF81606">
    <property type="entry name" value="PP2C-like"/>
    <property type="match status" value="1"/>
</dbReference>
<comment type="subcellular location">
    <subcellularLocation>
        <location evidence="1">Membrane</location>
        <topology evidence="1">Peripheral membrane protein</topology>
    </subcellularLocation>
</comment>
<dbReference type="PROSITE" id="PS01032">
    <property type="entry name" value="PPM_1"/>
    <property type="match status" value="1"/>
</dbReference>
<dbReference type="PANTHER" id="PTHR13832:SF827">
    <property type="entry name" value="PROTEIN PHOSPHATASE 1L"/>
    <property type="match status" value="1"/>
</dbReference>
<dbReference type="EMBL" id="LN714484">
    <property type="protein sequence ID" value="CEL68201.1"/>
    <property type="molecule type" value="Genomic_DNA"/>
</dbReference>
<dbReference type="PROSITE" id="PS51746">
    <property type="entry name" value="PPM_2"/>
    <property type="match status" value="1"/>
</dbReference>
<dbReference type="OrthoDB" id="10264738at2759"/>
<evidence type="ECO:0000256" key="3">
    <source>
        <dbReference type="ARBA" id="ARBA00022801"/>
    </source>
</evidence>
<evidence type="ECO:0000256" key="4">
    <source>
        <dbReference type="ARBA" id="ARBA00022912"/>
    </source>
</evidence>
<dbReference type="Pfam" id="PF00481">
    <property type="entry name" value="PP2C"/>
    <property type="match status" value="1"/>
</dbReference>
<evidence type="ECO:0000313" key="9">
    <source>
        <dbReference type="EMBL" id="CEL68201.1"/>
    </source>
</evidence>
<feature type="region of interest" description="Disordered" evidence="6">
    <location>
        <begin position="175"/>
        <end position="196"/>
    </location>
</feature>
<dbReference type="AlphaFoldDB" id="F0VBB5"/>
<dbReference type="eggNOG" id="KOG0698">
    <property type="taxonomic scope" value="Eukaryota"/>
</dbReference>
<feature type="region of interest" description="Disordered" evidence="6">
    <location>
        <begin position="14"/>
        <end position="38"/>
    </location>
</feature>